<dbReference type="Proteomes" id="UP000323505">
    <property type="component" value="Unassembled WGS sequence"/>
</dbReference>
<evidence type="ECO:0000256" key="2">
    <source>
        <dbReference type="SAM" id="Phobius"/>
    </source>
</evidence>
<feature type="compositionally biased region" description="Pro residues" evidence="1">
    <location>
        <begin position="44"/>
        <end position="60"/>
    </location>
</feature>
<keyword evidence="2" id="KW-0812">Transmembrane</keyword>
<dbReference type="EMBL" id="VSRQ01000003">
    <property type="protein sequence ID" value="TYK49252.1"/>
    <property type="molecule type" value="Genomic_DNA"/>
</dbReference>
<evidence type="ECO:0000256" key="1">
    <source>
        <dbReference type="SAM" id="MobiDB-lite"/>
    </source>
</evidence>
<feature type="transmembrane region" description="Helical" evidence="2">
    <location>
        <begin position="131"/>
        <end position="148"/>
    </location>
</feature>
<comment type="caution">
    <text evidence="3">The sequence shown here is derived from an EMBL/GenBank/DDBJ whole genome shotgun (WGS) entry which is preliminary data.</text>
</comment>
<reference evidence="3 4" key="1">
    <citation type="submission" date="2019-08" db="EMBL/GenBank/DDBJ databases">
        <title>Actinomadura sp. nov. CYP1-5 isolated from mountain soil.</title>
        <authorList>
            <person name="Songsumanus A."/>
            <person name="Kuncharoen N."/>
            <person name="Kudo T."/>
            <person name="Yuki M."/>
            <person name="Igarashi Y."/>
            <person name="Tanasupawat S."/>
        </authorList>
    </citation>
    <scope>NUCLEOTIDE SEQUENCE [LARGE SCALE GENOMIC DNA]</scope>
    <source>
        <strain evidence="3 4">CYP1-5</strain>
    </source>
</reference>
<dbReference type="AlphaFoldDB" id="A0A5D3FMP1"/>
<feature type="transmembrane region" description="Helical" evidence="2">
    <location>
        <begin position="103"/>
        <end position="125"/>
    </location>
</feature>
<dbReference type="InterPro" id="IPR025557">
    <property type="entry name" value="DUF4282"/>
</dbReference>
<gene>
    <name evidence="3" type="ORF">FXF68_15765</name>
</gene>
<keyword evidence="2" id="KW-0472">Membrane</keyword>
<evidence type="ECO:0000313" key="4">
    <source>
        <dbReference type="Proteomes" id="UP000323505"/>
    </source>
</evidence>
<dbReference type="Pfam" id="PF14110">
    <property type="entry name" value="DUF4282"/>
    <property type="match status" value="1"/>
</dbReference>
<keyword evidence="4" id="KW-1185">Reference proteome</keyword>
<sequence>MTHPSDPGQPPRPEAPGHPSGAYGPPPGSQPNVFPPGARQTGPIPSPRPPAPGQPAPGQPGQPGYGQEPQEWAQPGPRRKGVLGALLDTEFNALVTPSLVKTIYVLAMLVISLECLAILAFGAWVLVGTQYWVSGAVVILATPFIWLFQMLVTRTLMEAVVVRFKQAEYLRVIKDKL</sequence>
<feature type="compositionally biased region" description="Pro residues" evidence="1">
    <location>
        <begin position="7"/>
        <end position="16"/>
    </location>
</feature>
<proteinExistence type="predicted"/>
<organism evidence="3 4">
    <name type="scientific">Actinomadura decatromicini</name>
    <dbReference type="NCBI Taxonomy" id="2604572"/>
    <lineage>
        <taxon>Bacteria</taxon>
        <taxon>Bacillati</taxon>
        <taxon>Actinomycetota</taxon>
        <taxon>Actinomycetes</taxon>
        <taxon>Streptosporangiales</taxon>
        <taxon>Thermomonosporaceae</taxon>
        <taxon>Actinomadura</taxon>
    </lineage>
</organism>
<accession>A0A5D3FMP1</accession>
<keyword evidence="2" id="KW-1133">Transmembrane helix</keyword>
<feature type="region of interest" description="Disordered" evidence="1">
    <location>
        <begin position="1"/>
        <end position="77"/>
    </location>
</feature>
<evidence type="ECO:0000313" key="3">
    <source>
        <dbReference type="EMBL" id="TYK49252.1"/>
    </source>
</evidence>
<protein>
    <submittedName>
        <fullName evidence="3">DUF4282 domain-containing protein</fullName>
    </submittedName>
</protein>
<name>A0A5D3FMP1_9ACTN</name>